<organism evidence="1 2">
    <name type="scientific">Sphingobacterium griseoflavum</name>
    <dbReference type="NCBI Taxonomy" id="1474952"/>
    <lineage>
        <taxon>Bacteria</taxon>
        <taxon>Pseudomonadati</taxon>
        <taxon>Bacteroidota</taxon>
        <taxon>Sphingobacteriia</taxon>
        <taxon>Sphingobacteriales</taxon>
        <taxon>Sphingobacteriaceae</taxon>
        <taxon>Sphingobacterium</taxon>
    </lineage>
</organism>
<reference evidence="2" key="1">
    <citation type="journal article" date="2019" name="Int. J. Syst. Evol. Microbiol.">
        <title>The Global Catalogue of Microorganisms (GCM) 10K type strain sequencing project: providing services to taxonomists for standard genome sequencing and annotation.</title>
        <authorList>
            <consortium name="The Broad Institute Genomics Platform"/>
            <consortium name="The Broad Institute Genome Sequencing Center for Infectious Disease"/>
            <person name="Wu L."/>
            <person name="Ma J."/>
        </authorList>
    </citation>
    <scope>NUCLEOTIDE SEQUENCE [LARGE SCALE GENOMIC DNA]</scope>
    <source>
        <strain evidence="2">CGMCC 1.12966</strain>
    </source>
</reference>
<evidence type="ECO:0000313" key="2">
    <source>
        <dbReference type="Proteomes" id="UP000620550"/>
    </source>
</evidence>
<keyword evidence="2" id="KW-1185">Reference proteome</keyword>
<dbReference type="Proteomes" id="UP000620550">
    <property type="component" value="Unassembled WGS sequence"/>
</dbReference>
<dbReference type="RefSeq" id="WP_189625112.1">
    <property type="nucleotide sequence ID" value="NZ_BNAF01000002.1"/>
</dbReference>
<dbReference type="EMBL" id="BNAF01000002">
    <property type="protein sequence ID" value="GHE23609.1"/>
    <property type="molecule type" value="Genomic_DNA"/>
</dbReference>
<evidence type="ECO:0000313" key="1">
    <source>
        <dbReference type="EMBL" id="GHE23609.1"/>
    </source>
</evidence>
<name>A0ABQ3HTQ0_9SPHI</name>
<comment type="caution">
    <text evidence="1">The sequence shown here is derived from an EMBL/GenBank/DDBJ whole genome shotgun (WGS) entry which is preliminary data.</text>
</comment>
<gene>
    <name evidence="1" type="ORF">GCM10017764_05770</name>
</gene>
<proteinExistence type="predicted"/>
<sequence>MGYYWALIKHFITANSRHGTHSPFVYRLAEQVVYAKKTSGVAAVAMPRHFPWGYRLLLQQILPFCGVSGLGTLHEGEDSAAIWVDLDDVSAERILHLVERGKILIVHEPHKREAIWDTLTANELVVVSIDLFHFGMLMHRDGQRKDHFILRYPYWKKNGSKRLANT</sequence>
<protein>
    <submittedName>
        <fullName evidence="1">Uncharacterized protein</fullName>
    </submittedName>
</protein>
<accession>A0ABQ3HTQ0</accession>